<reference evidence="3" key="1">
    <citation type="submission" date="2024-02" db="EMBL/GenBank/DDBJ databases">
        <title>Draft genome sequence of new strains in genus Ureaplasma.</title>
        <authorList>
            <person name="Nakajima Y."/>
            <person name="Segawa T."/>
        </authorList>
    </citation>
    <scope>NUCLEOTIDE SEQUENCE [LARGE SCALE GENOMIC DNA]</scope>
    <source>
        <strain evidence="3">OM1</strain>
    </source>
</reference>
<keyword evidence="4" id="KW-1185">Reference proteome</keyword>
<keyword evidence="1" id="KW-0175">Coiled coil</keyword>
<dbReference type="RefSeq" id="WP_353289540.1">
    <property type="nucleotide sequence ID" value="NZ_BAABQM010000001.1"/>
</dbReference>
<sequence>MQKRKIWTISLSLLGLATVATALPVALTSCSSSNSQNITASQPDANQEMTLLSQINILKNSVNNSIFELDEIIKIKVSQIAQRAQALLDQAHNLTEELNKITANISSKQLLTAQASLKKVESQVATLKQNIHTLSQDQVVLSEKAKEVPQITQQIQDLKKNAEGILTSLEQFKGDVNPMITGSAAAIHANAKNAIKNADQALTEINAKNFVESKTSLLAGQNLLFNAQRQLVHLQEQKVKLALQDSQTLTNKIANISLRLTTIADTKDDKLITLTKKINEQLTTLKTKNKTAQDAITQEKFAAATQLLNEINQELSSINQSLDAIVVKAPALLKNNPEFYNLNSENNDVMQNPSSKNQSWTYDAAKKMVDDKLQTYTLADFQTDLTANINYQNQLLTRQSDFLTWHEITPSEQKVLGDNANYWRQFAQSEISDIHFSQTNTKLLNFTIITHTVTQIADYSKNIIAQMDIKAVYKYQDVHMVSALLFNSHSVQGAYVPDTYNISLEYNLENTFGDAMLSKLYTLHPHQWVSPISSISAEHNWKYQGLQFFQEHKDYSLERLHVSVGDNSMLLNYGDPERYFKQNPDDHKQTNIFNSYAKEYGMRFQPAYSDIYGQQVLAIYSDNLSQSDKALPELLPVQMTGKNTANFGNIHSITQVFNKLKESNSRY</sequence>
<organism evidence="3 4">
    <name type="scientific">Ureaplasma ceti</name>
    <dbReference type="NCBI Taxonomy" id="3119530"/>
    <lineage>
        <taxon>Bacteria</taxon>
        <taxon>Bacillati</taxon>
        <taxon>Mycoplasmatota</taxon>
        <taxon>Mycoplasmoidales</taxon>
        <taxon>Mycoplasmoidaceae</taxon>
        <taxon>Ureaplasma</taxon>
    </lineage>
</organism>
<feature type="signal peptide" evidence="2">
    <location>
        <begin position="1"/>
        <end position="22"/>
    </location>
</feature>
<evidence type="ECO:0000256" key="2">
    <source>
        <dbReference type="SAM" id="SignalP"/>
    </source>
</evidence>
<evidence type="ECO:0000256" key="1">
    <source>
        <dbReference type="SAM" id="Coils"/>
    </source>
</evidence>
<feature type="coiled-coil region" evidence="1">
    <location>
        <begin position="77"/>
        <end position="161"/>
    </location>
</feature>
<evidence type="ECO:0000313" key="4">
    <source>
        <dbReference type="Proteomes" id="UP001449582"/>
    </source>
</evidence>
<name>A0ABP9U5R2_9BACT</name>
<dbReference type="Proteomes" id="UP001449582">
    <property type="component" value="Unassembled WGS sequence"/>
</dbReference>
<protein>
    <recommendedName>
        <fullName evidence="5">Lipoprotein</fullName>
    </recommendedName>
</protein>
<comment type="caution">
    <text evidence="3">The sequence shown here is derived from an EMBL/GenBank/DDBJ whole genome shotgun (WGS) entry which is preliminary data.</text>
</comment>
<dbReference type="PROSITE" id="PS51257">
    <property type="entry name" value="PROKAR_LIPOPROTEIN"/>
    <property type="match status" value="1"/>
</dbReference>
<evidence type="ECO:0008006" key="5">
    <source>
        <dbReference type="Google" id="ProtNLM"/>
    </source>
</evidence>
<gene>
    <name evidence="3" type="ORF">UREOM_0860</name>
</gene>
<accession>A0ABP9U5R2</accession>
<dbReference type="EMBL" id="BAABQM010000001">
    <property type="protein sequence ID" value="GAA5414375.1"/>
    <property type="molecule type" value="Genomic_DNA"/>
</dbReference>
<feature type="chain" id="PRO_5046611985" description="Lipoprotein" evidence="2">
    <location>
        <begin position="23"/>
        <end position="667"/>
    </location>
</feature>
<evidence type="ECO:0000313" key="3">
    <source>
        <dbReference type="EMBL" id="GAA5414375.1"/>
    </source>
</evidence>
<keyword evidence="2" id="KW-0732">Signal</keyword>
<proteinExistence type="predicted"/>